<evidence type="ECO:0000256" key="4">
    <source>
        <dbReference type="ARBA" id="ARBA00022490"/>
    </source>
</evidence>
<comment type="caution">
    <text evidence="12">The sequence shown here is derived from an EMBL/GenBank/DDBJ whole genome shotgun (WGS) entry which is preliminary data.</text>
</comment>
<dbReference type="PATRIC" id="fig|229921.5.peg.789"/>
<organism evidence="12 13">
    <name type="scientific">Levilinea saccharolytica</name>
    <dbReference type="NCBI Taxonomy" id="229921"/>
    <lineage>
        <taxon>Bacteria</taxon>
        <taxon>Bacillati</taxon>
        <taxon>Chloroflexota</taxon>
        <taxon>Anaerolineae</taxon>
        <taxon>Anaerolineales</taxon>
        <taxon>Anaerolineaceae</taxon>
        <taxon>Levilinea</taxon>
    </lineage>
</organism>
<proteinExistence type="inferred from homology"/>
<sequence length="400" mass="45012">MYLTRLSLTDFRAFARLDMEVPRRILLLVGDNAQGKTSLLEAVYYLATFTSLHAQSDRQLIHFLAAQEALAVGRITAEFQRGGRGHRLEVRLILENSNGSARLRREILVDGIKRTAQEAVGFFNAVIFLPQMTRVADGSPEDRRRYLNLLLSQAHPGYAQALSEYQQVLTQRNALLKQLGERGGDNSQLDYWDGLLVERGATLIYARNTAISEIERLAAQFHGRLTRQQEVLRIFYQPAYDPLEPPAGQYSLPLMTSADRSRFSREDLRRGFQEKLAAVRGEEIARGVTTVGPHRDEVRFVSNGVDLGSFGSRGQVRTLLLSLKLAEVAWLKEKTGEWPVLLLDEILAELDMQRRADLLEALGEGEQSLMTTTDLNLFDPAFIQNASVWRVRQGVVSSEG</sequence>
<dbReference type="GO" id="GO:0005524">
    <property type="term" value="F:ATP binding"/>
    <property type="evidence" value="ECO:0007669"/>
    <property type="project" value="UniProtKB-UniRule"/>
</dbReference>
<dbReference type="Gene3D" id="3.40.50.300">
    <property type="entry name" value="P-loop containing nucleotide triphosphate hydrolases"/>
    <property type="match status" value="1"/>
</dbReference>
<dbReference type="EMBL" id="LGCM01000029">
    <property type="protein sequence ID" value="KPL83628.1"/>
    <property type="molecule type" value="Genomic_DNA"/>
</dbReference>
<dbReference type="GO" id="GO:0005737">
    <property type="term" value="C:cytoplasm"/>
    <property type="evidence" value="ECO:0007669"/>
    <property type="project" value="UniProtKB-SubCell"/>
</dbReference>
<dbReference type="SUPFAM" id="SSF52540">
    <property type="entry name" value="P-loop containing nucleoside triphosphate hydrolases"/>
    <property type="match status" value="1"/>
</dbReference>
<dbReference type="RefSeq" id="WP_062419030.1">
    <property type="nucleotide sequence ID" value="NZ_DF967974.1"/>
</dbReference>
<dbReference type="PANTHER" id="PTHR32182">
    <property type="entry name" value="DNA REPLICATION AND REPAIR PROTEIN RECF"/>
    <property type="match status" value="1"/>
</dbReference>
<evidence type="ECO:0000256" key="10">
    <source>
        <dbReference type="RuleBase" id="RU000578"/>
    </source>
</evidence>
<reference evidence="12 13" key="1">
    <citation type="submission" date="2015-07" db="EMBL/GenBank/DDBJ databases">
        <title>Genome sequence of Levilinea saccharolytica DSM 16555.</title>
        <authorList>
            <person name="Hemp J."/>
            <person name="Ward L.M."/>
            <person name="Pace L.A."/>
            <person name="Fischer W.W."/>
        </authorList>
    </citation>
    <scope>NUCLEOTIDE SEQUENCE [LARGE SCALE GENOMIC DNA]</scope>
    <source>
        <strain evidence="12 13">KIBI-1</strain>
    </source>
</reference>
<keyword evidence="6 9" id="KW-0547">Nucleotide-binding</keyword>
<evidence type="ECO:0000256" key="8">
    <source>
        <dbReference type="ARBA" id="ARBA00023125"/>
    </source>
</evidence>
<dbReference type="GO" id="GO:0003697">
    <property type="term" value="F:single-stranded DNA binding"/>
    <property type="evidence" value="ECO:0007669"/>
    <property type="project" value="UniProtKB-UniRule"/>
</dbReference>
<protein>
    <recommendedName>
        <fullName evidence="3 9">DNA replication and repair protein RecF</fullName>
    </recommendedName>
</protein>
<evidence type="ECO:0000256" key="3">
    <source>
        <dbReference type="ARBA" id="ARBA00020170"/>
    </source>
</evidence>
<dbReference type="GO" id="GO:0000731">
    <property type="term" value="P:DNA synthesis involved in DNA repair"/>
    <property type="evidence" value="ECO:0007669"/>
    <property type="project" value="TreeGrafter"/>
</dbReference>
<feature type="domain" description="RecF/RecN/SMC N-terminal" evidence="11">
    <location>
        <begin position="2"/>
        <end position="393"/>
    </location>
</feature>
<dbReference type="Gene3D" id="1.20.1050.90">
    <property type="entry name" value="RecF/RecN/SMC, N-terminal domain"/>
    <property type="match status" value="1"/>
</dbReference>
<dbReference type="STRING" id="229921.ADN01_07945"/>
<keyword evidence="4 9" id="KW-0963">Cytoplasm</keyword>
<keyword evidence="7 9" id="KW-0067">ATP-binding</keyword>
<dbReference type="InterPro" id="IPR001238">
    <property type="entry name" value="DNA-binding_RecF"/>
</dbReference>
<evidence type="ECO:0000256" key="5">
    <source>
        <dbReference type="ARBA" id="ARBA00022705"/>
    </source>
</evidence>
<dbReference type="InterPro" id="IPR042174">
    <property type="entry name" value="RecF_2"/>
</dbReference>
<dbReference type="GO" id="GO:0006302">
    <property type="term" value="P:double-strand break repair"/>
    <property type="evidence" value="ECO:0007669"/>
    <property type="project" value="TreeGrafter"/>
</dbReference>
<dbReference type="GO" id="GO:0006260">
    <property type="term" value="P:DNA replication"/>
    <property type="evidence" value="ECO:0007669"/>
    <property type="project" value="UniProtKB-UniRule"/>
</dbReference>
<dbReference type="GO" id="GO:0009432">
    <property type="term" value="P:SOS response"/>
    <property type="evidence" value="ECO:0007669"/>
    <property type="project" value="UniProtKB-UniRule"/>
</dbReference>
<comment type="function">
    <text evidence="9 10">The RecF protein is involved in DNA metabolism; it is required for DNA replication and normal SOS inducibility. RecF binds preferentially to single-stranded, linear DNA. It also seems to bind ATP.</text>
</comment>
<dbReference type="PANTHER" id="PTHR32182:SF0">
    <property type="entry name" value="DNA REPLICATION AND REPAIR PROTEIN RECF"/>
    <property type="match status" value="1"/>
</dbReference>
<dbReference type="NCBIfam" id="TIGR00611">
    <property type="entry name" value="recf"/>
    <property type="match status" value="1"/>
</dbReference>
<dbReference type="InterPro" id="IPR018078">
    <property type="entry name" value="DNA-binding_RecF_CS"/>
</dbReference>
<dbReference type="AlphaFoldDB" id="A0A0P6XTN9"/>
<evidence type="ECO:0000313" key="13">
    <source>
        <dbReference type="Proteomes" id="UP000050501"/>
    </source>
</evidence>
<accession>A0A0P6XTN9</accession>
<comment type="similarity">
    <text evidence="2 9 10">Belongs to the RecF family.</text>
</comment>
<evidence type="ECO:0000313" key="12">
    <source>
        <dbReference type="EMBL" id="KPL83628.1"/>
    </source>
</evidence>
<feature type="binding site" evidence="9">
    <location>
        <begin position="30"/>
        <end position="37"/>
    </location>
    <ligand>
        <name>ATP</name>
        <dbReference type="ChEBI" id="CHEBI:30616"/>
    </ligand>
</feature>
<comment type="subcellular location">
    <subcellularLocation>
        <location evidence="1 9 10">Cytoplasm</location>
    </subcellularLocation>
</comment>
<dbReference type="InterPro" id="IPR027417">
    <property type="entry name" value="P-loop_NTPase"/>
</dbReference>
<dbReference type="HAMAP" id="MF_00365">
    <property type="entry name" value="RecF"/>
    <property type="match status" value="1"/>
</dbReference>
<dbReference type="InterPro" id="IPR003395">
    <property type="entry name" value="RecF/RecN/SMC_N"/>
</dbReference>
<keyword evidence="9 10" id="KW-0227">DNA damage</keyword>
<evidence type="ECO:0000256" key="7">
    <source>
        <dbReference type="ARBA" id="ARBA00022840"/>
    </source>
</evidence>
<dbReference type="PROSITE" id="PS00618">
    <property type="entry name" value="RECF_2"/>
    <property type="match status" value="1"/>
</dbReference>
<name>A0A0P6XTN9_9CHLR</name>
<dbReference type="OrthoDB" id="9803889at2"/>
<evidence type="ECO:0000256" key="9">
    <source>
        <dbReference type="HAMAP-Rule" id="MF_00365"/>
    </source>
</evidence>
<keyword evidence="8 9" id="KW-0238">DNA-binding</keyword>
<keyword evidence="9 10" id="KW-0234">DNA repair</keyword>
<dbReference type="Proteomes" id="UP000050501">
    <property type="component" value="Unassembled WGS sequence"/>
</dbReference>
<evidence type="ECO:0000256" key="6">
    <source>
        <dbReference type="ARBA" id="ARBA00022741"/>
    </source>
</evidence>
<gene>
    <name evidence="9" type="primary">recF</name>
    <name evidence="12" type="ORF">ADN01_07945</name>
</gene>
<evidence type="ECO:0000259" key="11">
    <source>
        <dbReference type="Pfam" id="PF02463"/>
    </source>
</evidence>
<evidence type="ECO:0000256" key="1">
    <source>
        <dbReference type="ARBA" id="ARBA00004496"/>
    </source>
</evidence>
<keyword evidence="13" id="KW-1185">Reference proteome</keyword>
<dbReference type="Pfam" id="PF02463">
    <property type="entry name" value="SMC_N"/>
    <property type="match status" value="1"/>
</dbReference>
<keyword evidence="9 10" id="KW-0742">SOS response</keyword>
<evidence type="ECO:0000256" key="2">
    <source>
        <dbReference type="ARBA" id="ARBA00008016"/>
    </source>
</evidence>
<keyword evidence="5 9" id="KW-0235">DNA replication</keyword>